<protein>
    <submittedName>
        <fullName evidence="1">Uncharacterized protein</fullName>
    </submittedName>
</protein>
<name>A0A482WQ33_LAOST</name>
<dbReference type="Proteomes" id="UP000291343">
    <property type="component" value="Unassembled WGS sequence"/>
</dbReference>
<accession>A0A482WQ33</accession>
<dbReference type="InParanoid" id="A0A482WQ33"/>
<evidence type="ECO:0000313" key="2">
    <source>
        <dbReference type="Proteomes" id="UP000291343"/>
    </source>
</evidence>
<dbReference type="EMBL" id="QKKF02028478">
    <property type="protein sequence ID" value="RZF35396.1"/>
    <property type="molecule type" value="Genomic_DNA"/>
</dbReference>
<keyword evidence="2" id="KW-1185">Reference proteome</keyword>
<proteinExistence type="predicted"/>
<comment type="caution">
    <text evidence="1">The sequence shown here is derived from an EMBL/GenBank/DDBJ whole genome shotgun (WGS) entry which is preliminary data.</text>
</comment>
<dbReference type="AlphaFoldDB" id="A0A482WQ33"/>
<gene>
    <name evidence="1" type="ORF">LSTR_LSTR014676</name>
</gene>
<organism evidence="1 2">
    <name type="scientific">Laodelphax striatellus</name>
    <name type="common">Small brown planthopper</name>
    <name type="synonym">Delphax striatella</name>
    <dbReference type="NCBI Taxonomy" id="195883"/>
    <lineage>
        <taxon>Eukaryota</taxon>
        <taxon>Metazoa</taxon>
        <taxon>Ecdysozoa</taxon>
        <taxon>Arthropoda</taxon>
        <taxon>Hexapoda</taxon>
        <taxon>Insecta</taxon>
        <taxon>Pterygota</taxon>
        <taxon>Neoptera</taxon>
        <taxon>Paraneoptera</taxon>
        <taxon>Hemiptera</taxon>
        <taxon>Auchenorrhyncha</taxon>
        <taxon>Fulgoroidea</taxon>
        <taxon>Delphacidae</taxon>
        <taxon>Criomorphinae</taxon>
        <taxon>Laodelphax</taxon>
    </lineage>
</organism>
<sequence length="109" mass="11824">MLVDYFTSVQSRQIHPEPWTPAVFAALGYVIETVRHLSGGFQVHFPLHLVAGRWRGDTTPAAHLRTSAAHDVIIGCNDVIVGSCIGRRRCAGRLQLEMQALAAASCAAE</sequence>
<evidence type="ECO:0000313" key="1">
    <source>
        <dbReference type="EMBL" id="RZF35396.1"/>
    </source>
</evidence>
<reference evidence="1 2" key="1">
    <citation type="journal article" date="2017" name="Gigascience">
        <title>Genome sequence of the small brown planthopper, Laodelphax striatellus.</title>
        <authorList>
            <person name="Zhu J."/>
            <person name="Jiang F."/>
            <person name="Wang X."/>
            <person name="Yang P."/>
            <person name="Bao Y."/>
            <person name="Zhao W."/>
            <person name="Wang W."/>
            <person name="Lu H."/>
            <person name="Wang Q."/>
            <person name="Cui N."/>
            <person name="Li J."/>
            <person name="Chen X."/>
            <person name="Luo L."/>
            <person name="Yu J."/>
            <person name="Kang L."/>
            <person name="Cui F."/>
        </authorList>
    </citation>
    <scope>NUCLEOTIDE SEQUENCE [LARGE SCALE GENOMIC DNA]</scope>
    <source>
        <strain evidence="1">Lst14</strain>
    </source>
</reference>